<dbReference type="Proteomes" id="UP000238415">
    <property type="component" value="Unassembled WGS sequence"/>
</dbReference>
<keyword evidence="7" id="KW-0859">Xylose metabolism</keyword>
<keyword evidence="6 7" id="KW-0119">Carbohydrate metabolism</keyword>
<sequence>MDIRFSAGVWAFDGCGDRFLLRGYRDGKLVAERLKEAASIPGLSGVELNYPADVTDANLDEVEEALKANKLQASIIGVDHTGQRKWQFGSLAAADPGIRREAVILAQRGMDVAARLGANQINIWLGQDGFDYCFQVDYQKAWRWLVESLKEIAGYRSDVRVCVEYKPKEPRTHAFINNAAKALLLVQEVGLDNIGVTIDVGHSLNAGENVAEALALLAGHGKMFHFHFNDNYRSWDDDLLVGSVHLVEYIELLYWLQKVGYDGWYSLDVFPYREDPVQVCRESIATLQGILNLVNRLGIPKLDELIAKGDAIATLSFIRQHILP</sequence>
<dbReference type="GO" id="GO:0009045">
    <property type="term" value="F:xylose isomerase activity"/>
    <property type="evidence" value="ECO:0007669"/>
    <property type="project" value="UniProtKB-EC"/>
</dbReference>
<dbReference type="RefSeq" id="WP_170066330.1">
    <property type="nucleotide sequence ID" value="NZ_CP136419.1"/>
</dbReference>
<evidence type="ECO:0000259" key="9">
    <source>
        <dbReference type="Pfam" id="PF01261"/>
    </source>
</evidence>
<evidence type="ECO:0000256" key="6">
    <source>
        <dbReference type="ARBA" id="ARBA00023277"/>
    </source>
</evidence>
<dbReference type="InterPro" id="IPR013022">
    <property type="entry name" value="Xyl_isomerase-like_TIM-brl"/>
</dbReference>
<dbReference type="EMBL" id="PVXM01000048">
    <property type="protein sequence ID" value="PRR70434.1"/>
    <property type="molecule type" value="Genomic_DNA"/>
</dbReference>
<organism evidence="10 11">
    <name type="scientific">Neomoorella humiferrea</name>
    <dbReference type="NCBI Taxonomy" id="676965"/>
    <lineage>
        <taxon>Bacteria</taxon>
        <taxon>Bacillati</taxon>
        <taxon>Bacillota</taxon>
        <taxon>Clostridia</taxon>
        <taxon>Neomoorellales</taxon>
        <taxon>Neomoorellaceae</taxon>
        <taxon>Neomoorella</taxon>
    </lineage>
</organism>
<dbReference type="Gene3D" id="3.20.20.150">
    <property type="entry name" value="Divalent-metal-dependent TIM barrel enzymes"/>
    <property type="match status" value="1"/>
</dbReference>
<reference evidence="10 11" key="1">
    <citation type="submission" date="2018-03" db="EMBL/GenBank/DDBJ databases">
        <title>Genome sequence of Moorella humiferrea DSM 23265.</title>
        <authorList>
            <person name="Poehlein A."/>
            <person name="Daniel R."/>
        </authorList>
    </citation>
    <scope>NUCLEOTIDE SEQUENCE [LARGE SCALE GENOMIC DNA]</scope>
    <source>
        <strain evidence="10 11">DSM 23265</strain>
    </source>
</reference>
<evidence type="ECO:0000313" key="10">
    <source>
        <dbReference type="EMBL" id="PRR70434.1"/>
    </source>
</evidence>
<name>A0A2T0AN86_9FIRM</name>
<dbReference type="GO" id="GO:0046872">
    <property type="term" value="F:metal ion binding"/>
    <property type="evidence" value="ECO:0007669"/>
    <property type="project" value="UniProtKB-KW"/>
</dbReference>
<keyword evidence="5 7" id="KW-0413">Isomerase</keyword>
<gene>
    <name evidence="10" type="primary">xylA</name>
    <name evidence="10" type="ORF">MOHU_18500</name>
</gene>
<comment type="similarity">
    <text evidence="7">Belongs to the xylose isomerase family.</text>
</comment>
<dbReference type="PANTHER" id="PTHR12110:SF21">
    <property type="entry name" value="XYLOSE ISOMERASE-LIKE TIM BARREL DOMAIN-CONTAINING PROTEIN"/>
    <property type="match status" value="1"/>
</dbReference>
<evidence type="ECO:0000256" key="5">
    <source>
        <dbReference type="ARBA" id="ARBA00023235"/>
    </source>
</evidence>
<dbReference type="GO" id="GO:0042732">
    <property type="term" value="P:D-xylose metabolic process"/>
    <property type="evidence" value="ECO:0007669"/>
    <property type="project" value="UniProtKB-KW"/>
</dbReference>
<evidence type="ECO:0000313" key="11">
    <source>
        <dbReference type="Proteomes" id="UP000238415"/>
    </source>
</evidence>
<dbReference type="EC" id="5.3.1.5" evidence="7"/>
<dbReference type="PRINTS" id="PR00688">
    <property type="entry name" value="XYLOSISMRASE"/>
</dbReference>
<accession>A0A2T0AN86</accession>
<comment type="subcellular location">
    <subcellularLocation>
        <location evidence="1 8">Cytoplasm</location>
    </subcellularLocation>
</comment>
<evidence type="ECO:0000256" key="7">
    <source>
        <dbReference type="RuleBase" id="RU000609"/>
    </source>
</evidence>
<keyword evidence="11" id="KW-1185">Reference proteome</keyword>
<dbReference type="SUPFAM" id="SSF51658">
    <property type="entry name" value="Xylose isomerase-like"/>
    <property type="match status" value="1"/>
</dbReference>
<proteinExistence type="inferred from homology"/>
<protein>
    <recommendedName>
        <fullName evidence="2 7">Xylose isomerase</fullName>
        <ecNumber evidence="7">5.3.1.5</ecNumber>
    </recommendedName>
</protein>
<dbReference type="PANTHER" id="PTHR12110">
    <property type="entry name" value="HYDROXYPYRUVATE ISOMERASE"/>
    <property type="match status" value="1"/>
</dbReference>
<dbReference type="InterPro" id="IPR001998">
    <property type="entry name" value="Xylose_isomerase"/>
</dbReference>
<comment type="subunit">
    <text evidence="8">Homotetramer.</text>
</comment>
<dbReference type="PROSITE" id="PS51415">
    <property type="entry name" value="XYLOSE_ISOMERASE"/>
    <property type="match status" value="1"/>
</dbReference>
<evidence type="ECO:0000256" key="1">
    <source>
        <dbReference type="ARBA" id="ARBA00004496"/>
    </source>
</evidence>
<evidence type="ECO:0000256" key="2">
    <source>
        <dbReference type="ARBA" id="ARBA00018232"/>
    </source>
</evidence>
<evidence type="ECO:0000256" key="4">
    <source>
        <dbReference type="ARBA" id="ARBA00022723"/>
    </source>
</evidence>
<dbReference type="InterPro" id="IPR050312">
    <property type="entry name" value="IolE/XylAMocC-like"/>
</dbReference>
<dbReference type="AlphaFoldDB" id="A0A2T0AN86"/>
<dbReference type="Pfam" id="PF01261">
    <property type="entry name" value="AP_endonuc_2"/>
    <property type="match status" value="1"/>
</dbReference>
<dbReference type="GO" id="GO:0005737">
    <property type="term" value="C:cytoplasm"/>
    <property type="evidence" value="ECO:0007669"/>
    <property type="project" value="UniProtKB-SubCell"/>
</dbReference>
<feature type="domain" description="Xylose isomerase-like TIM barrel" evidence="9">
    <location>
        <begin position="35"/>
        <end position="287"/>
    </location>
</feature>
<comment type="caution">
    <text evidence="10">The sequence shown here is derived from an EMBL/GenBank/DDBJ whole genome shotgun (WGS) entry which is preliminary data.</text>
</comment>
<comment type="catalytic activity">
    <reaction evidence="7">
        <text>alpha-D-xylose = alpha-D-xylulofuranose</text>
        <dbReference type="Rhea" id="RHEA:22816"/>
        <dbReference type="ChEBI" id="CHEBI:28518"/>
        <dbReference type="ChEBI" id="CHEBI:188998"/>
        <dbReference type="EC" id="5.3.1.5"/>
    </reaction>
</comment>
<keyword evidence="4 7" id="KW-0479">Metal-binding</keyword>
<dbReference type="InterPro" id="IPR036237">
    <property type="entry name" value="Xyl_isomerase-like_sf"/>
</dbReference>
<evidence type="ECO:0000256" key="3">
    <source>
        <dbReference type="ARBA" id="ARBA00022490"/>
    </source>
</evidence>
<keyword evidence="3" id="KW-0963">Cytoplasm</keyword>
<evidence type="ECO:0000256" key="8">
    <source>
        <dbReference type="RuleBase" id="RU000610"/>
    </source>
</evidence>